<protein>
    <recommendedName>
        <fullName evidence="2">ribonucleoside-diphosphate reductase</fullName>
        <ecNumber evidence="2">1.17.4.1</ecNumber>
    </recommendedName>
</protein>
<organism evidence="8 9">
    <name type="scientific">Ectothiorhodospira magna</name>
    <dbReference type="NCBI Taxonomy" id="867345"/>
    <lineage>
        <taxon>Bacteria</taxon>
        <taxon>Pseudomonadati</taxon>
        <taxon>Pseudomonadota</taxon>
        <taxon>Gammaproteobacteria</taxon>
        <taxon>Chromatiales</taxon>
        <taxon>Ectothiorhodospiraceae</taxon>
        <taxon>Ectothiorhodospira</taxon>
    </lineage>
</organism>
<evidence type="ECO:0000313" key="9">
    <source>
        <dbReference type="Proteomes" id="UP000199496"/>
    </source>
</evidence>
<keyword evidence="3" id="KW-0237">DNA synthesis</keyword>
<comment type="similarity">
    <text evidence="1">Belongs to the ribonucleoside diphosphate reductase class-2 family.</text>
</comment>
<feature type="compositionally biased region" description="Pro residues" evidence="6">
    <location>
        <begin position="22"/>
        <end position="35"/>
    </location>
</feature>
<dbReference type="OrthoDB" id="8478578at2"/>
<proteinExistence type="inferred from homology"/>
<comment type="catalytic activity">
    <reaction evidence="5">
        <text>a 2'-deoxyribonucleoside 5'-diphosphate + [thioredoxin]-disulfide + H2O = a ribonucleoside 5'-diphosphate + [thioredoxin]-dithiol</text>
        <dbReference type="Rhea" id="RHEA:23252"/>
        <dbReference type="Rhea" id="RHEA-COMP:10698"/>
        <dbReference type="Rhea" id="RHEA-COMP:10700"/>
        <dbReference type="ChEBI" id="CHEBI:15377"/>
        <dbReference type="ChEBI" id="CHEBI:29950"/>
        <dbReference type="ChEBI" id="CHEBI:50058"/>
        <dbReference type="ChEBI" id="CHEBI:57930"/>
        <dbReference type="ChEBI" id="CHEBI:73316"/>
        <dbReference type="EC" id="1.17.4.1"/>
    </reaction>
</comment>
<feature type="region of interest" description="Disordered" evidence="6">
    <location>
        <begin position="14"/>
        <end position="35"/>
    </location>
</feature>
<sequence>MTIKIEKRIVDFGINRESADEPQPPSMPQEPPPAPAKVVEMADKIAPKVVHMHEKLERPEMLLGSTYKLKTPLSEHALYVTINDVILNPGTEHELRRPFEIFINSKNMDHFQWIVALTRIISAVFRKGGDVTFLVEELRSVFDPRGGYFKKGGKYMPSLVAEIGDAIESHMRMIGLIKDDDLDEHQRRLLKEKRAQYEASVHQASDDPEARESFPPGAQLCGKCHTKAVVIMDNCLTCLNCGDSKCG</sequence>
<evidence type="ECO:0000256" key="1">
    <source>
        <dbReference type="ARBA" id="ARBA00007405"/>
    </source>
</evidence>
<dbReference type="GO" id="GO:0000166">
    <property type="term" value="F:nucleotide binding"/>
    <property type="evidence" value="ECO:0007669"/>
    <property type="project" value="UniProtKB-KW"/>
</dbReference>
<dbReference type="Pfam" id="PF12637">
    <property type="entry name" value="TSCPD"/>
    <property type="match status" value="1"/>
</dbReference>
<name>A0A1H9FGR4_9GAMM</name>
<dbReference type="EC" id="1.17.4.1" evidence="2"/>
<dbReference type="AlphaFoldDB" id="A0A1H9FGR4"/>
<dbReference type="InterPro" id="IPR024434">
    <property type="entry name" value="TSCPD_dom"/>
</dbReference>
<accession>A0A1H9FGR4</accession>
<feature type="domain" description="TSCPD" evidence="7">
    <location>
        <begin position="64"/>
        <end position="171"/>
    </location>
</feature>
<evidence type="ECO:0000256" key="5">
    <source>
        <dbReference type="ARBA" id="ARBA00047754"/>
    </source>
</evidence>
<keyword evidence="4" id="KW-0547">Nucleotide-binding</keyword>
<evidence type="ECO:0000259" key="7">
    <source>
        <dbReference type="Pfam" id="PF12637"/>
    </source>
</evidence>
<evidence type="ECO:0000256" key="4">
    <source>
        <dbReference type="ARBA" id="ARBA00022741"/>
    </source>
</evidence>
<evidence type="ECO:0000256" key="2">
    <source>
        <dbReference type="ARBA" id="ARBA00012274"/>
    </source>
</evidence>
<dbReference type="STRING" id="867345.SAMN05421693_12640"/>
<dbReference type="GO" id="GO:0004748">
    <property type="term" value="F:ribonucleoside-diphosphate reductase activity, thioredoxin disulfide as acceptor"/>
    <property type="evidence" value="ECO:0007669"/>
    <property type="project" value="UniProtKB-EC"/>
</dbReference>
<gene>
    <name evidence="8" type="ORF">SAMN05421693_12640</name>
</gene>
<keyword evidence="9" id="KW-1185">Reference proteome</keyword>
<evidence type="ECO:0000256" key="3">
    <source>
        <dbReference type="ARBA" id="ARBA00022634"/>
    </source>
</evidence>
<dbReference type="RefSeq" id="WP_090208693.1">
    <property type="nucleotide sequence ID" value="NZ_FOFO01000026.1"/>
</dbReference>
<evidence type="ECO:0000313" key="8">
    <source>
        <dbReference type="EMBL" id="SEQ37114.1"/>
    </source>
</evidence>
<reference evidence="8 9" key="1">
    <citation type="submission" date="2016-10" db="EMBL/GenBank/DDBJ databases">
        <authorList>
            <person name="de Groot N.N."/>
        </authorList>
    </citation>
    <scope>NUCLEOTIDE SEQUENCE [LARGE SCALE GENOMIC DNA]</scope>
    <source>
        <strain evidence="8 9">B7-7</strain>
    </source>
</reference>
<dbReference type="GO" id="GO:0071897">
    <property type="term" value="P:DNA biosynthetic process"/>
    <property type="evidence" value="ECO:0007669"/>
    <property type="project" value="UniProtKB-KW"/>
</dbReference>
<dbReference type="EMBL" id="FOFO01000026">
    <property type="protein sequence ID" value="SEQ37114.1"/>
    <property type="molecule type" value="Genomic_DNA"/>
</dbReference>
<dbReference type="Proteomes" id="UP000199496">
    <property type="component" value="Unassembled WGS sequence"/>
</dbReference>
<evidence type="ECO:0000256" key="6">
    <source>
        <dbReference type="SAM" id="MobiDB-lite"/>
    </source>
</evidence>